<dbReference type="Gene3D" id="3.40.190.10">
    <property type="entry name" value="Periplasmic binding protein-like II"/>
    <property type="match status" value="2"/>
</dbReference>
<name>A0A1T4PDL8_VIBCI</name>
<keyword evidence="3" id="KW-0479">Metal-binding</keyword>
<dbReference type="PIRSF" id="PIRSF002825">
    <property type="entry name" value="CfbpA"/>
    <property type="match status" value="1"/>
</dbReference>
<dbReference type="AlphaFoldDB" id="A0A1T4PDL8"/>
<protein>
    <submittedName>
        <fullName evidence="5">Iron(III) transport system substrate-binding protein</fullName>
    </submittedName>
</protein>
<comment type="similarity">
    <text evidence="1">Belongs to the bacterial solute-binding protein 1 family.</text>
</comment>
<dbReference type="EMBL" id="FUXB01000007">
    <property type="protein sequence ID" value="SJZ89326.1"/>
    <property type="molecule type" value="Genomic_DNA"/>
</dbReference>
<feature type="binding site" evidence="3">
    <location>
        <position position="218"/>
    </location>
    <ligand>
        <name>Fe cation</name>
        <dbReference type="ChEBI" id="CHEBI:24875"/>
    </ligand>
</feature>
<dbReference type="STRING" id="1123491.SAMN02745782_01670"/>
<dbReference type="PANTHER" id="PTHR30006:SF15">
    <property type="entry name" value="IRON-UTILIZATION PERIPLASMIC PROTEIN"/>
    <property type="match status" value="1"/>
</dbReference>
<gene>
    <name evidence="5" type="ORF">SAMN02745782_01670</name>
</gene>
<dbReference type="GO" id="GO:0030288">
    <property type="term" value="C:outer membrane-bounded periplasmic space"/>
    <property type="evidence" value="ECO:0007669"/>
    <property type="project" value="TreeGrafter"/>
</dbReference>
<evidence type="ECO:0000256" key="3">
    <source>
        <dbReference type="PIRSR" id="PIRSR002825-1"/>
    </source>
</evidence>
<organism evidence="5 6">
    <name type="scientific">Vibrio cincinnatiensis DSM 19608</name>
    <dbReference type="NCBI Taxonomy" id="1123491"/>
    <lineage>
        <taxon>Bacteria</taxon>
        <taxon>Pseudomonadati</taxon>
        <taxon>Pseudomonadota</taxon>
        <taxon>Gammaproteobacteria</taxon>
        <taxon>Vibrionales</taxon>
        <taxon>Vibrionaceae</taxon>
        <taxon>Vibrio</taxon>
    </lineage>
</organism>
<feature type="chain" id="PRO_5012368771" evidence="4">
    <location>
        <begin position="24"/>
        <end position="332"/>
    </location>
</feature>
<proteinExistence type="inferred from homology"/>
<sequence>MQKKLLSTFALLGSLAVTPFIHAQEITLYSGRGETLVKPIIEQFEKQSGIKVKVRYGDTAQLAVLLQEEGARSPADVYWGQDAGAMGALANAGLLATLPEGVYKKLPDIYTSKTGQWVAASGRSRVIAYSTERVLEKEIPASIFELTQEKYQGRMGLAPTNGGFQSFVTAMRVQHGDEKTLAWLKAIKKNQPKLYRNNTAQVQAIGDGEIDFALVNNYYLPRFVAANSAYPAKQTYFSDGDIGNLVNVAGVALLKSSKKQPQATQFIEYMLSPAAQQYFTSVVGEYPVTQGIIPNPVLGDLETLLNAAPSIDLDQLADLEGTLKLLRDAGLL</sequence>
<evidence type="ECO:0000256" key="1">
    <source>
        <dbReference type="ARBA" id="ARBA00008520"/>
    </source>
</evidence>
<evidence type="ECO:0000256" key="2">
    <source>
        <dbReference type="ARBA" id="ARBA00022729"/>
    </source>
</evidence>
<keyword evidence="2 4" id="KW-0732">Signal</keyword>
<dbReference type="InterPro" id="IPR006059">
    <property type="entry name" value="SBP"/>
</dbReference>
<reference evidence="6" key="1">
    <citation type="submission" date="2017-02" db="EMBL/GenBank/DDBJ databases">
        <authorList>
            <person name="Varghese N."/>
            <person name="Submissions S."/>
        </authorList>
    </citation>
    <scope>NUCLEOTIDE SEQUENCE [LARGE SCALE GENOMIC DNA]</scope>
    <source>
        <strain evidence="6">DSM 19608</strain>
    </source>
</reference>
<dbReference type="SUPFAM" id="SSF53850">
    <property type="entry name" value="Periplasmic binding protein-like II"/>
    <property type="match status" value="1"/>
</dbReference>
<dbReference type="InterPro" id="IPR026045">
    <property type="entry name" value="Ferric-bd"/>
</dbReference>
<evidence type="ECO:0000256" key="4">
    <source>
        <dbReference type="SAM" id="SignalP"/>
    </source>
</evidence>
<dbReference type="RefSeq" id="WP_078926067.1">
    <property type="nucleotide sequence ID" value="NZ_FUXB01000007.1"/>
</dbReference>
<keyword evidence="3" id="KW-0408">Iron</keyword>
<accession>A0A1T4PDL8</accession>
<feature type="signal peptide" evidence="4">
    <location>
        <begin position="1"/>
        <end position="23"/>
    </location>
</feature>
<dbReference type="Pfam" id="PF13416">
    <property type="entry name" value="SBP_bac_8"/>
    <property type="match status" value="1"/>
</dbReference>
<dbReference type="Proteomes" id="UP000190834">
    <property type="component" value="Unassembled WGS sequence"/>
</dbReference>
<dbReference type="CDD" id="cd13543">
    <property type="entry name" value="PBP2_Fbp"/>
    <property type="match status" value="1"/>
</dbReference>
<dbReference type="PANTHER" id="PTHR30006">
    <property type="entry name" value="THIAMINE-BINDING PERIPLASMIC PROTEIN-RELATED"/>
    <property type="match status" value="1"/>
</dbReference>
<evidence type="ECO:0000313" key="6">
    <source>
        <dbReference type="Proteomes" id="UP000190834"/>
    </source>
</evidence>
<feature type="binding site" evidence="3">
    <location>
        <position position="219"/>
    </location>
    <ligand>
        <name>Fe cation</name>
        <dbReference type="ChEBI" id="CHEBI:24875"/>
    </ligand>
</feature>
<keyword evidence="6" id="KW-1185">Reference proteome</keyword>
<dbReference type="OrthoDB" id="9769567at2"/>
<dbReference type="GO" id="GO:0046872">
    <property type="term" value="F:metal ion binding"/>
    <property type="evidence" value="ECO:0007669"/>
    <property type="project" value="UniProtKB-KW"/>
</dbReference>
<evidence type="ECO:0000313" key="5">
    <source>
        <dbReference type="EMBL" id="SJZ89326.1"/>
    </source>
</evidence>
<dbReference type="GeneID" id="70582798"/>